<dbReference type="AlphaFoldDB" id="A0A8H7BX24"/>
<keyword evidence="1 5" id="KW-0479">Metal-binding</keyword>
<dbReference type="GO" id="GO:0045892">
    <property type="term" value="P:negative regulation of DNA-templated transcription"/>
    <property type="evidence" value="ECO:0007669"/>
    <property type="project" value="InterPro"/>
</dbReference>
<evidence type="ECO:0000313" key="9">
    <source>
        <dbReference type="Proteomes" id="UP000605846"/>
    </source>
</evidence>
<feature type="zinc finger region" description="C3H1-type" evidence="5">
    <location>
        <begin position="222"/>
        <end position="248"/>
    </location>
</feature>
<feature type="domain" description="C3H1-type" evidence="7">
    <location>
        <begin position="222"/>
        <end position="248"/>
    </location>
</feature>
<keyword evidence="9" id="KW-1185">Reference proteome</keyword>
<evidence type="ECO:0000259" key="7">
    <source>
        <dbReference type="PROSITE" id="PS50103"/>
    </source>
</evidence>
<dbReference type="SMART" id="SM00356">
    <property type="entry name" value="ZnF_C3H1"/>
    <property type="match status" value="2"/>
</dbReference>
<evidence type="ECO:0000256" key="3">
    <source>
        <dbReference type="ARBA" id="ARBA00022771"/>
    </source>
</evidence>
<dbReference type="PROSITE" id="PS50103">
    <property type="entry name" value="ZF_C3H1"/>
    <property type="match status" value="2"/>
</dbReference>
<feature type="compositionally biased region" description="Basic and acidic residues" evidence="6">
    <location>
        <begin position="448"/>
        <end position="463"/>
    </location>
</feature>
<dbReference type="PANTHER" id="PTHR13119:SF12">
    <property type="entry name" value="PROTEIN SUPPRESSOR OF SABLE"/>
    <property type="match status" value="1"/>
</dbReference>
<dbReference type="InterPro" id="IPR000571">
    <property type="entry name" value="Znf_CCCH"/>
</dbReference>
<dbReference type="SUPFAM" id="SSF90229">
    <property type="entry name" value="CCCH zinc finger"/>
    <property type="match status" value="1"/>
</dbReference>
<dbReference type="Proteomes" id="UP000605846">
    <property type="component" value="Unassembled WGS sequence"/>
</dbReference>
<dbReference type="PANTHER" id="PTHR13119">
    <property type="entry name" value="ZINC FINGER CCCH DOMAIN-CONTAINING PROTEI"/>
    <property type="match status" value="1"/>
</dbReference>
<dbReference type="GO" id="GO:0005634">
    <property type="term" value="C:nucleus"/>
    <property type="evidence" value="ECO:0007669"/>
    <property type="project" value="TreeGrafter"/>
</dbReference>
<keyword evidence="4 5" id="KW-0862">Zinc</keyword>
<dbReference type="GO" id="GO:0008270">
    <property type="term" value="F:zinc ion binding"/>
    <property type="evidence" value="ECO:0007669"/>
    <property type="project" value="UniProtKB-KW"/>
</dbReference>
<gene>
    <name evidence="8" type="ORF">EC973_000116</name>
</gene>
<evidence type="ECO:0000256" key="4">
    <source>
        <dbReference type="ARBA" id="ARBA00022833"/>
    </source>
</evidence>
<dbReference type="InterPro" id="IPR036855">
    <property type="entry name" value="Znf_CCCH_sf"/>
</dbReference>
<feature type="compositionally biased region" description="Low complexity" evidence="6">
    <location>
        <begin position="286"/>
        <end position="302"/>
    </location>
</feature>
<organism evidence="8 9">
    <name type="scientific">Apophysomyces ossiformis</name>
    <dbReference type="NCBI Taxonomy" id="679940"/>
    <lineage>
        <taxon>Eukaryota</taxon>
        <taxon>Fungi</taxon>
        <taxon>Fungi incertae sedis</taxon>
        <taxon>Mucoromycota</taxon>
        <taxon>Mucoromycotina</taxon>
        <taxon>Mucoromycetes</taxon>
        <taxon>Mucorales</taxon>
        <taxon>Mucorineae</taxon>
        <taxon>Mucoraceae</taxon>
        <taxon>Apophysomyces</taxon>
    </lineage>
</organism>
<evidence type="ECO:0000256" key="2">
    <source>
        <dbReference type="ARBA" id="ARBA00022737"/>
    </source>
</evidence>
<dbReference type="Gene3D" id="4.10.1000.10">
    <property type="entry name" value="Zinc finger, CCCH-type"/>
    <property type="match status" value="1"/>
</dbReference>
<sequence length="483" mass="54003">MFASFLHLPLPHESSWKDKFASTEVESTNCTHCSQSSPSPLVSSPQSSVDIETPRLPALLVAEPSCENISLFNPFGLALLPPSEEDDQMWDHLLDTRLFEDFDTDIALAEVGHFPWPPNNKKPTTAWWSAPGTRSMRSIWEKYADSPPWWDRFEPYLQEDENDFDPTLQGPECPLLIDPETDGTSHLIHSNVFCADEVDQEREYGRLPSQQDSESTGSHGHGKKKQICRHFLAGECFRKDCKFIHDIQVKICKFWLQGSCLKGSLCEYPHGLAMQAGAVADKTDSSTHQNNNSTSSNRSEMNVAPVTPDGSPYPAGRYRRRQKGKKDGKTKKTSKANHASPVVPITLNDQEEFPSLTPVSKSHSSSPSQFSFATVDGVSQRKFADVAKTRKRSAAAPQKALDHLLQRPVHISWLESDSAECLKQKKKVQVLNDCKLANSGCGAATDGRTNEKGRGKRRRSEEIKEKDRLANCDFFGQERTLSE</sequence>
<proteinExistence type="predicted"/>
<feature type="region of interest" description="Disordered" evidence="6">
    <location>
        <begin position="442"/>
        <end position="463"/>
    </location>
</feature>
<evidence type="ECO:0000256" key="1">
    <source>
        <dbReference type="ARBA" id="ARBA00022723"/>
    </source>
</evidence>
<feature type="zinc finger region" description="C3H1-type" evidence="5">
    <location>
        <begin position="251"/>
        <end position="273"/>
    </location>
</feature>
<name>A0A8H7BX24_9FUNG</name>
<keyword evidence="2" id="KW-0677">Repeat</keyword>
<feature type="compositionally biased region" description="Basic residues" evidence="6">
    <location>
        <begin position="317"/>
        <end position="335"/>
    </location>
</feature>
<reference evidence="8" key="1">
    <citation type="submission" date="2020-01" db="EMBL/GenBank/DDBJ databases">
        <title>Genome Sequencing of Three Apophysomyces-Like Fungal Strains Confirms a Novel Fungal Genus in the Mucoromycota with divergent Burkholderia-like Endosymbiotic Bacteria.</title>
        <authorList>
            <person name="Stajich J.E."/>
            <person name="Macias A.M."/>
            <person name="Carter-House D."/>
            <person name="Lovett B."/>
            <person name="Kasson L.R."/>
            <person name="Berry K."/>
            <person name="Grigoriev I."/>
            <person name="Chang Y."/>
            <person name="Spatafora J."/>
            <person name="Kasson M.T."/>
        </authorList>
    </citation>
    <scope>NUCLEOTIDE SEQUENCE</scope>
    <source>
        <strain evidence="8">NRRL A-21654</strain>
    </source>
</reference>
<keyword evidence="3 5" id="KW-0863">Zinc-finger</keyword>
<protein>
    <recommendedName>
        <fullName evidence="7">C3H1-type domain-containing protein</fullName>
    </recommendedName>
</protein>
<evidence type="ECO:0000256" key="6">
    <source>
        <dbReference type="SAM" id="MobiDB-lite"/>
    </source>
</evidence>
<evidence type="ECO:0000313" key="8">
    <source>
        <dbReference type="EMBL" id="KAF7732840.1"/>
    </source>
</evidence>
<accession>A0A8H7BX24</accession>
<evidence type="ECO:0000256" key="5">
    <source>
        <dbReference type="PROSITE-ProRule" id="PRU00723"/>
    </source>
</evidence>
<dbReference type="EMBL" id="JABAYA010000001">
    <property type="protein sequence ID" value="KAF7732840.1"/>
    <property type="molecule type" value="Genomic_DNA"/>
</dbReference>
<feature type="compositionally biased region" description="Low complexity" evidence="6">
    <location>
        <begin position="354"/>
        <end position="367"/>
    </location>
</feature>
<dbReference type="OrthoDB" id="3247158at2759"/>
<dbReference type="InterPro" id="IPR045124">
    <property type="entry name" value="Su(sable)-like"/>
</dbReference>
<feature type="domain" description="C3H1-type" evidence="7">
    <location>
        <begin position="251"/>
        <end position="273"/>
    </location>
</feature>
<dbReference type="GO" id="GO:0003723">
    <property type="term" value="F:RNA binding"/>
    <property type="evidence" value="ECO:0007669"/>
    <property type="project" value="InterPro"/>
</dbReference>
<comment type="caution">
    <text evidence="8">The sequence shown here is derived from an EMBL/GenBank/DDBJ whole genome shotgun (WGS) entry which is preliminary data.</text>
</comment>
<feature type="region of interest" description="Disordered" evidence="6">
    <location>
        <begin position="279"/>
        <end position="367"/>
    </location>
</feature>